<feature type="compositionally biased region" description="Basic residues" evidence="1">
    <location>
        <begin position="436"/>
        <end position="448"/>
    </location>
</feature>
<keyword evidence="3" id="KW-1185">Reference proteome</keyword>
<feature type="region of interest" description="Disordered" evidence="1">
    <location>
        <begin position="249"/>
        <end position="271"/>
    </location>
</feature>
<name>A0AAD9MKQ5_PROWI</name>
<dbReference type="Proteomes" id="UP001255856">
    <property type="component" value="Unassembled WGS sequence"/>
</dbReference>
<feature type="compositionally biased region" description="Basic residues" evidence="1">
    <location>
        <begin position="412"/>
        <end position="428"/>
    </location>
</feature>
<dbReference type="InterPro" id="IPR011993">
    <property type="entry name" value="PH-like_dom_sf"/>
</dbReference>
<evidence type="ECO:0000256" key="1">
    <source>
        <dbReference type="SAM" id="MobiDB-lite"/>
    </source>
</evidence>
<dbReference type="Gene3D" id="2.30.29.30">
    <property type="entry name" value="Pleckstrin-homology domain (PH domain)/Phosphotyrosine-binding domain (PTB)"/>
    <property type="match status" value="1"/>
</dbReference>
<feature type="compositionally biased region" description="Low complexity" evidence="1">
    <location>
        <begin position="365"/>
        <end position="381"/>
    </location>
</feature>
<organism evidence="2 3">
    <name type="scientific">Prototheca wickerhamii</name>
    <dbReference type="NCBI Taxonomy" id="3111"/>
    <lineage>
        <taxon>Eukaryota</taxon>
        <taxon>Viridiplantae</taxon>
        <taxon>Chlorophyta</taxon>
        <taxon>core chlorophytes</taxon>
        <taxon>Trebouxiophyceae</taxon>
        <taxon>Chlorellales</taxon>
        <taxon>Chlorellaceae</taxon>
        <taxon>Prototheca</taxon>
    </lineage>
</organism>
<feature type="region of interest" description="Disordered" evidence="1">
    <location>
        <begin position="358"/>
        <end position="503"/>
    </location>
</feature>
<sequence length="539" mass="58744">MYSRSVACSVTRTVPRPAGMHTDVETLAVGGSGPEGVPSLHTGPLMSSLERLRFLRRLSRACAGVLASAPELRTGVAALLRPQAVRSRLDVGGLDLLLSVEAAHSIFRAGQGYQDFILAPEAGVRALLRECFATWQAPAEALVSHVHALLLDAMEARVRETCEGLPDPYLADDAERACAAFLEGRKGATLELLRSTLAAEAGFPSTPAFLQLRERLLRQDGEEEEAVAEEQLLPIAPPTEQAIIEPPAPALAAQSSTSAQEEPAAAPHDATKPARPLLSYYVGWLEKKSRRGRWQRRWVVVSHAMGRLWYAHKPDSSDTRGALALAGAAAVPAEHVFGPGPTAARAFVLYAALPGRRRPRRRRAAPGAPRRVARGARQVAGGHRGGGRRRRRADAARDGEDRGRDLGDPRRPPHLHAHLRRRAVRGRRGQRERLALRRLRGGRGRGRARPGLGGRAPRRPSRARPPATRSSCGRSRSRRLSAGPWGSSCPSSATMCASAAPSWPTRWPRSSPTACWPTWRAWRRRSSASWSSRLLDRYQ</sequence>
<proteinExistence type="predicted"/>
<evidence type="ECO:0000313" key="3">
    <source>
        <dbReference type="Proteomes" id="UP001255856"/>
    </source>
</evidence>
<evidence type="ECO:0008006" key="4">
    <source>
        <dbReference type="Google" id="ProtNLM"/>
    </source>
</evidence>
<protein>
    <recommendedName>
        <fullName evidence="4">PH domain-containing protein</fullName>
    </recommendedName>
</protein>
<accession>A0AAD9MKQ5</accession>
<feature type="compositionally biased region" description="Low complexity" evidence="1">
    <location>
        <begin position="464"/>
        <end position="474"/>
    </location>
</feature>
<evidence type="ECO:0000313" key="2">
    <source>
        <dbReference type="EMBL" id="KAK2078510.1"/>
    </source>
</evidence>
<dbReference type="SUPFAM" id="SSF50729">
    <property type="entry name" value="PH domain-like"/>
    <property type="match status" value="1"/>
</dbReference>
<gene>
    <name evidence="2" type="ORF">QBZ16_003350</name>
</gene>
<dbReference type="EMBL" id="JASFZW010000004">
    <property type="protein sequence ID" value="KAK2078510.1"/>
    <property type="molecule type" value="Genomic_DNA"/>
</dbReference>
<dbReference type="AlphaFoldDB" id="A0AAD9MKQ5"/>
<dbReference type="Gene3D" id="1.20.120.1240">
    <property type="entry name" value="Dynamin, middle domain"/>
    <property type="match status" value="1"/>
</dbReference>
<feature type="compositionally biased region" description="Basic and acidic residues" evidence="1">
    <location>
        <begin position="393"/>
        <end position="411"/>
    </location>
</feature>
<comment type="caution">
    <text evidence="2">The sequence shown here is derived from an EMBL/GenBank/DDBJ whole genome shotgun (WGS) entry which is preliminary data.</text>
</comment>
<reference evidence="2" key="1">
    <citation type="submission" date="2021-01" db="EMBL/GenBank/DDBJ databases">
        <authorList>
            <person name="Eckstrom K.M.E."/>
        </authorList>
    </citation>
    <scope>NUCLEOTIDE SEQUENCE</scope>
    <source>
        <strain evidence="2">UVCC 0001</strain>
    </source>
</reference>